<dbReference type="OrthoDB" id="415825at2759"/>
<dbReference type="SUPFAM" id="SSF56176">
    <property type="entry name" value="FAD-binding/transporter-associated domain-like"/>
    <property type="match status" value="1"/>
</dbReference>
<name>A0A2J6SBN6_HYAVF</name>
<evidence type="ECO:0000256" key="4">
    <source>
        <dbReference type="ARBA" id="ARBA00022827"/>
    </source>
</evidence>
<evidence type="ECO:0000256" key="1">
    <source>
        <dbReference type="ARBA" id="ARBA00001974"/>
    </source>
</evidence>
<evidence type="ECO:0000256" key="2">
    <source>
        <dbReference type="ARBA" id="ARBA00005466"/>
    </source>
</evidence>
<dbReference type="InterPro" id="IPR012951">
    <property type="entry name" value="BBE"/>
</dbReference>
<dbReference type="EMBL" id="KZ613937">
    <property type="protein sequence ID" value="PMD48165.1"/>
    <property type="molecule type" value="Genomic_DNA"/>
</dbReference>
<evidence type="ECO:0000256" key="3">
    <source>
        <dbReference type="ARBA" id="ARBA00022630"/>
    </source>
</evidence>
<dbReference type="PANTHER" id="PTHR42973">
    <property type="entry name" value="BINDING OXIDOREDUCTASE, PUTATIVE (AFU_ORTHOLOGUE AFUA_1G17690)-RELATED"/>
    <property type="match status" value="1"/>
</dbReference>
<protein>
    <submittedName>
        <fullName evidence="7">FAD-binding domain-containing protein</fullName>
    </submittedName>
</protein>
<dbReference type="InterPro" id="IPR006094">
    <property type="entry name" value="Oxid_FAD_bind_N"/>
</dbReference>
<keyword evidence="3" id="KW-0285">Flavoprotein</keyword>
<comment type="similarity">
    <text evidence="2">Belongs to the oxygen-dependent FAD-linked oxidoreductase family.</text>
</comment>
<dbReference type="InterPro" id="IPR016169">
    <property type="entry name" value="FAD-bd_PCMH_sub2"/>
</dbReference>
<evidence type="ECO:0000313" key="7">
    <source>
        <dbReference type="EMBL" id="PMD48165.1"/>
    </source>
</evidence>
<proteinExistence type="inferred from homology"/>
<comment type="cofactor">
    <cofactor evidence="1">
        <name>FAD</name>
        <dbReference type="ChEBI" id="CHEBI:57692"/>
    </cofactor>
</comment>
<keyword evidence="5" id="KW-0560">Oxidoreductase</keyword>
<evidence type="ECO:0000313" key="8">
    <source>
        <dbReference type="Proteomes" id="UP000235786"/>
    </source>
</evidence>
<organism evidence="7 8">
    <name type="scientific">Hyaloscypha variabilis (strain UAMH 11265 / GT02V1 / F)</name>
    <name type="common">Meliniomyces variabilis</name>
    <dbReference type="NCBI Taxonomy" id="1149755"/>
    <lineage>
        <taxon>Eukaryota</taxon>
        <taxon>Fungi</taxon>
        <taxon>Dikarya</taxon>
        <taxon>Ascomycota</taxon>
        <taxon>Pezizomycotina</taxon>
        <taxon>Leotiomycetes</taxon>
        <taxon>Helotiales</taxon>
        <taxon>Hyaloscyphaceae</taxon>
        <taxon>Hyaloscypha</taxon>
        <taxon>Hyaloscypha variabilis</taxon>
    </lineage>
</organism>
<dbReference type="Proteomes" id="UP000235786">
    <property type="component" value="Unassembled WGS sequence"/>
</dbReference>
<dbReference type="Pfam" id="PF01565">
    <property type="entry name" value="FAD_binding_4"/>
    <property type="match status" value="1"/>
</dbReference>
<dbReference type="InterPro" id="IPR050416">
    <property type="entry name" value="FAD-linked_Oxidoreductase"/>
</dbReference>
<dbReference type="GO" id="GO:0016491">
    <property type="term" value="F:oxidoreductase activity"/>
    <property type="evidence" value="ECO:0007669"/>
    <property type="project" value="UniProtKB-KW"/>
</dbReference>
<dbReference type="Gene3D" id="3.40.462.20">
    <property type="match status" value="1"/>
</dbReference>
<keyword evidence="4" id="KW-0274">FAD</keyword>
<evidence type="ECO:0000256" key="5">
    <source>
        <dbReference type="ARBA" id="ARBA00023002"/>
    </source>
</evidence>
<reference evidence="7 8" key="1">
    <citation type="submission" date="2016-04" db="EMBL/GenBank/DDBJ databases">
        <title>A degradative enzymes factory behind the ericoid mycorrhizal symbiosis.</title>
        <authorList>
            <consortium name="DOE Joint Genome Institute"/>
            <person name="Martino E."/>
            <person name="Morin E."/>
            <person name="Grelet G."/>
            <person name="Kuo A."/>
            <person name="Kohler A."/>
            <person name="Daghino S."/>
            <person name="Barry K."/>
            <person name="Choi C."/>
            <person name="Cichocki N."/>
            <person name="Clum A."/>
            <person name="Copeland A."/>
            <person name="Hainaut M."/>
            <person name="Haridas S."/>
            <person name="Labutti K."/>
            <person name="Lindquist E."/>
            <person name="Lipzen A."/>
            <person name="Khouja H.-R."/>
            <person name="Murat C."/>
            <person name="Ohm R."/>
            <person name="Olson A."/>
            <person name="Spatafora J."/>
            <person name="Veneault-Fourrey C."/>
            <person name="Henrissat B."/>
            <person name="Grigoriev I."/>
            <person name="Martin F."/>
            <person name="Perotto S."/>
        </authorList>
    </citation>
    <scope>NUCLEOTIDE SEQUENCE [LARGE SCALE GENOMIC DNA]</scope>
    <source>
        <strain evidence="7 8">F</strain>
    </source>
</reference>
<gene>
    <name evidence="7" type="ORF">L207DRAFT_626934</name>
</gene>
<dbReference type="PANTHER" id="PTHR42973:SF39">
    <property type="entry name" value="FAD-BINDING PCMH-TYPE DOMAIN-CONTAINING PROTEIN"/>
    <property type="match status" value="1"/>
</dbReference>
<keyword evidence="8" id="KW-1185">Reference proteome</keyword>
<dbReference type="STRING" id="1149755.A0A2J6SBN6"/>
<feature type="domain" description="FAD-binding PCMH-type" evidence="6">
    <location>
        <begin position="75"/>
        <end position="248"/>
    </location>
</feature>
<evidence type="ECO:0000259" key="6">
    <source>
        <dbReference type="PROSITE" id="PS51387"/>
    </source>
</evidence>
<sequence length="496" mass="53479">MATIPTTTKDIAVPTAKLEDFHISESELPPSPPSTEDVQANLTALLLPQLSEKASINLPSDAAYKENTARWSETTFTSPTAVVNVASEADISTVIKFATSHNIPFLAQSGTHGLSSSLQKLTGKPHIIINLRLLNSVTVDLPSGTATISAGALTKEAVDAAHAAKAHIVAGVCNTVGVIPALLGGGMGNMISLYGLGVDQILSARLVLASGEVVTCSLDENPDLFWGIRGAGHNFGIVSELKVKAYEQINEGVHWTGTLGFTGSKELLGKITESIKEMGIGKGMGVMMIWARPPPALQPMIILNLWYAGNEDEAKIAYSKLFDLEPMMQICAPTPYDHVNDANDLVCEKGQRKPAYSLGLDFSQLSDLENVWEQWVEWSNREGAGHSVVLSEIYGFDKAREVDEGSTAFAWRGAGVFVLTIPIYASPTLDADAHVYGTKFRSTLQGAAPQRVYSNFANGDEDPSSLYGGEERLQRLRALKRTWDPKGVFSWYNPVC</sequence>
<dbReference type="PROSITE" id="PS51387">
    <property type="entry name" value="FAD_PCMH"/>
    <property type="match status" value="1"/>
</dbReference>
<dbReference type="Pfam" id="PF08031">
    <property type="entry name" value="BBE"/>
    <property type="match status" value="1"/>
</dbReference>
<dbReference type="AlphaFoldDB" id="A0A2J6SBN6"/>
<dbReference type="Gene3D" id="3.30.465.10">
    <property type="match status" value="1"/>
</dbReference>
<dbReference type="InterPro" id="IPR036318">
    <property type="entry name" value="FAD-bd_PCMH-like_sf"/>
</dbReference>
<dbReference type="GO" id="GO:0071949">
    <property type="term" value="F:FAD binding"/>
    <property type="evidence" value="ECO:0007669"/>
    <property type="project" value="InterPro"/>
</dbReference>
<accession>A0A2J6SBN6</accession>
<dbReference type="InterPro" id="IPR016166">
    <property type="entry name" value="FAD-bd_PCMH"/>
</dbReference>